<keyword evidence="8" id="KW-1185">Reference proteome</keyword>
<evidence type="ECO:0000313" key="7">
    <source>
        <dbReference type="EMBL" id="KAK7943981.1"/>
    </source>
</evidence>
<dbReference type="Pfam" id="PF13520">
    <property type="entry name" value="AA_permease_2"/>
    <property type="match status" value="1"/>
</dbReference>
<feature type="transmembrane region" description="Helical" evidence="6">
    <location>
        <begin position="422"/>
        <end position="441"/>
    </location>
</feature>
<dbReference type="InterPro" id="IPR050598">
    <property type="entry name" value="AminoAcid_Transporter"/>
</dbReference>
<feature type="transmembrane region" description="Helical" evidence="6">
    <location>
        <begin position="461"/>
        <end position="478"/>
    </location>
</feature>
<evidence type="ECO:0000256" key="4">
    <source>
        <dbReference type="ARBA" id="ARBA00023136"/>
    </source>
</evidence>
<evidence type="ECO:0000313" key="8">
    <source>
        <dbReference type="Proteomes" id="UP001391051"/>
    </source>
</evidence>
<sequence length="561" mass="60627">MSLLKGQHSVAEKKPSPSPTTGSLGCVAEAGGNDAPSTYQIATGAPVEDHSPLGYNVGPVTIIFLNISMVIGTGVYSTPSSILSGTGSVGLSMIWWLLGGIISLSSAAVYLEFTSYFPSRSGAEVVYLEQAFPYPRFFFPTTYAMQKVIMSFRSSNCIGELLANYLFATAGRTGTEWQIKAVALAGYTVVLLAVAFHTKHSYYLSNAIGVAKLATLIFIAITGLVVVGGHSRVPEPKANFANSFEGTATPYGITIALYRIIYSYGGWNNAFNVTNEIKCWRSQNPVAQIKRNGTISIVTVTVLYILANVAYVAAVGKENLKNSGTIAATLFFNAVFGKSRAVQGLNLLIALSSFGNLLAVMLGSARMLRECGRQGVLPWTRFWVSTKPFNTPLGPYLLDWGLTTIVIFALPAGDAFNFVADLAVYPSAAFSFMAAAGLYLVRWRRRRAGLRRSAGFRTWHAVIVFNVLIHLYLLVMPWCPPSEGASADVSFWYGTYIVTGLAILAACGAYYGVWVHAIPRWRGYQLRQQLFDFGNGAQGYKVVKVPLAGVAEWDATKGPGK</sequence>
<comment type="subcellular location">
    <subcellularLocation>
        <location evidence="1">Membrane</location>
        <topology evidence="1">Multi-pass membrane protein</topology>
    </subcellularLocation>
</comment>
<dbReference type="RefSeq" id="XP_066696012.1">
    <property type="nucleotide sequence ID" value="XM_066849316.1"/>
</dbReference>
<feature type="transmembrane region" description="Helical" evidence="6">
    <location>
        <begin position="347"/>
        <end position="368"/>
    </location>
</feature>
<evidence type="ECO:0000256" key="3">
    <source>
        <dbReference type="ARBA" id="ARBA00022989"/>
    </source>
</evidence>
<reference evidence="7 8" key="1">
    <citation type="submission" date="2023-01" db="EMBL/GenBank/DDBJ databases">
        <title>Analysis of 21 Apiospora genomes using comparative genomics revels a genus with tremendous synthesis potential of carbohydrate active enzymes and secondary metabolites.</title>
        <authorList>
            <person name="Sorensen T."/>
        </authorList>
    </citation>
    <scope>NUCLEOTIDE SEQUENCE [LARGE SCALE GENOMIC DNA]</scope>
    <source>
        <strain evidence="7 8">CBS 24483</strain>
    </source>
</reference>
<feature type="transmembrane region" description="Helical" evidence="6">
    <location>
        <begin position="89"/>
        <end position="111"/>
    </location>
</feature>
<dbReference type="Gene3D" id="1.20.1740.10">
    <property type="entry name" value="Amino acid/polyamine transporter I"/>
    <property type="match status" value="1"/>
</dbReference>
<name>A0ABR1Q1V3_9PEZI</name>
<accession>A0ABR1Q1V3</accession>
<keyword evidence="2 6" id="KW-0812">Transmembrane</keyword>
<comment type="caution">
    <text evidence="7">The sequence shown here is derived from an EMBL/GenBank/DDBJ whole genome shotgun (WGS) entry which is preliminary data.</text>
</comment>
<organism evidence="7 8">
    <name type="scientific">Apiospora aurea</name>
    <dbReference type="NCBI Taxonomy" id="335848"/>
    <lineage>
        <taxon>Eukaryota</taxon>
        <taxon>Fungi</taxon>
        <taxon>Dikarya</taxon>
        <taxon>Ascomycota</taxon>
        <taxon>Pezizomycotina</taxon>
        <taxon>Sordariomycetes</taxon>
        <taxon>Xylariomycetidae</taxon>
        <taxon>Amphisphaeriales</taxon>
        <taxon>Apiosporaceae</taxon>
        <taxon>Apiospora</taxon>
    </lineage>
</organism>
<feature type="region of interest" description="Disordered" evidence="5">
    <location>
        <begin position="1"/>
        <end position="27"/>
    </location>
</feature>
<dbReference type="GeneID" id="92082378"/>
<proteinExistence type="predicted"/>
<feature type="transmembrane region" description="Helical" evidence="6">
    <location>
        <begin position="203"/>
        <end position="227"/>
    </location>
</feature>
<keyword evidence="4 6" id="KW-0472">Membrane</keyword>
<keyword evidence="3 6" id="KW-1133">Transmembrane helix</keyword>
<protein>
    <submittedName>
        <fullName evidence="7">LAT family L-amino acid transporter</fullName>
    </submittedName>
</protein>
<evidence type="ECO:0000256" key="1">
    <source>
        <dbReference type="ARBA" id="ARBA00004141"/>
    </source>
</evidence>
<evidence type="ECO:0000256" key="2">
    <source>
        <dbReference type="ARBA" id="ARBA00022692"/>
    </source>
</evidence>
<evidence type="ECO:0000256" key="5">
    <source>
        <dbReference type="SAM" id="MobiDB-lite"/>
    </source>
</evidence>
<feature type="transmembrane region" description="Helical" evidence="6">
    <location>
        <begin position="179"/>
        <end position="197"/>
    </location>
</feature>
<evidence type="ECO:0000256" key="6">
    <source>
        <dbReference type="SAM" id="Phobius"/>
    </source>
</evidence>
<feature type="transmembrane region" description="Helical" evidence="6">
    <location>
        <begin position="490"/>
        <end position="513"/>
    </location>
</feature>
<dbReference type="EMBL" id="JAQQWE010000008">
    <property type="protein sequence ID" value="KAK7943981.1"/>
    <property type="molecule type" value="Genomic_DNA"/>
</dbReference>
<dbReference type="PANTHER" id="PTHR11785:SF353">
    <property type="entry name" value="METHIONINE TRANSPORTER (EUROFUNG)"/>
    <property type="match status" value="1"/>
</dbReference>
<feature type="transmembrane region" description="Helical" evidence="6">
    <location>
        <begin position="295"/>
        <end position="314"/>
    </location>
</feature>
<feature type="transmembrane region" description="Helical" evidence="6">
    <location>
        <begin position="389"/>
        <end position="410"/>
    </location>
</feature>
<dbReference type="PANTHER" id="PTHR11785">
    <property type="entry name" value="AMINO ACID TRANSPORTER"/>
    <property type="match status" value="1"/>
</dbReference>
<dbReference type="PIRSF" id="PIRSF006060">
    <property type="entry name" value="AA_transporter"/>
    <property type="match status" value="1"/>
</dbReference>
<dbReference type="PROSITE" id="PS51257">
    <property type="entry name" value="PROKAR_LIPOPROTEIN"/>
    <property type="match status" value="1"/>
</dbReference>
<gene>
    <name evidence="7" type="ORF">PG986_013094</name>
</gene>
<feature type="transmembrane region" description="Helical" evidence="6">
    <location>
        <begin position="57"/>
        <end position="77"/>
    </location>
</feature>
<dbReference type="Proteomes" id="UP001391051">
    <property type="component" value="Unassembled WGS sequence"/>
</dbReference>
<dbReference type="InterPro" id="IPR002293">
    <property type="entry name" value="AA/rel_permease1"/>
</dbReference>